<feature type="non-terminal residue" evidence="1">
    <location>
        <position position="634"/>
    </location>
</feature>
<reference evidence="1" key="1">
    <citation type="submission" date="2024-09" db="EMBL/GenBank/DDBJ databases">
        <title>Black Yeasts Isolated from many extreme environments.</title>
        <authorList>
            <person name="Coleine C."/>
            <person name="Stajich J.E."/>
            <person name="Selbmann L."/>
        </authorList>
    </citation>
    <scope>NUCLEOTIDE SEQUENCE</scope>
    <source>
        <strain evidence="1">CCFEE 5737</strain>
    </source>
</reference>
<keyword evidence="2" id="KW-1185">Reference proteome</keyword>
<proteinExistence type="predicted"/>
<dbReference type="EMBL" id="JAWDJW010002903">
    <property type="protein sequence ID" value="KAK3077388.1"/>
    <property type="molecule type" value="Genomic_DNA"/>
</dbReference>
<dbReference type="Proteomes" id="UP001186974">
    <property type="component" value="Unassembled WGS sequence"/>
</dbReference>
<organism evidence="1 2">
    <name type="scientific">Coniosporium uncinatum</name>
    <dbReference type="NCBI Taxonomy" id="93489"/>
    <lineage>
        <taxon>Eukaryota</taxon>
        <taxon>Fungi</taxon>
        <taxon>Dikarya</taxon>
        <taxon>Ascomycota</taxon>
        <taxon>Pezizomycotina</taxon>
        <taxon>Dothideomycetes</taxon>
        <taxon>Dothideomycetes incertae sedis</taxon>
        <taxon>Coniosporium</taxon>
    </lineage>
</organism>
<sequence>MLTLRTVVSKTPADFVGSVLGEPEKNTKGIIKSAQGTVLLIDEAYGLYPGGNSAGSTADPYKTAVIDTIVADVQSTPGDDQCVLLLGYKDQMTEMMERSNPGLSRRFPLSDAFHFDDFNDEELKQILELKLEKQGLGATEEAKSVAIEVLRRARDRPNFGNGGEVENLISRAKQGEQNRSLSMDLDGPVSDILFLPQDFDENFDRATKLADSCQSLFADIVGCEELISKLERYQRIVVRMKAVNRDPRDQIPFNFIFKGPPGTGKTAIARKTAELFYTMGILSTKEYVESTASDLVAQFVGQSAPQTRDVLTRGLGQVLFIDEAYRLCDGELGREAVNELVDSLTKPQFMGKLVVIMAGYTDDIDRLLKINPGLASRFPEEVMFQNMKPKECLKLLSKELQRNDIQLPPEFFDTTCKPYLELINILNELSELSSWGNGRDVHTISKSLMGTAFESAAPDSPSLTLTMEDISQALRSMLKSQKARCADEKHGDGKSGQATKKFLSQILSTSPLAPFRTSTSTTQSMAAAGKEEKVEGTMEPWNVHTTQRDPGVSDATWQQLQANIAANDAEAKSLQEAVTAQEQNLQAVKSSEDASGQVLEELEKSAIQSENDSDQKLIDELKRKYEEERLHKLS</sequence>
<evidence type="ECO:0000313" key="1">
    <source>
        <dbReference type="EMBL" id="KAK3077388.1"/>
    </source>
</evidence>
<protein>
    <submittedName>
        <fullName evidence="1">Uncharacterized protein</fullName>
    </submittedName>
</protein>
<evidence type="ECO:0000313" key="2">
    <source>
        <dbReference type="Proteomes" id="UP001186974"/>
    </source>
</evidence>
<accession>A0ACC3DLM9</accession>
<comment type="caution">
    <text evidence="1">The sequence shown here is derived from an EMBL/GenBank/DDBJ whole genome shotgun (WGS) entry which is preliminary data.</text>
</comment>
<name>A0ACC3DLM9_9PEZI</name>
<gene>
    <name evidence="1" type="ORF">LTS18_010400</name>
</gene>